<dbReference type="EMBL" id="VFOP01000001">
    <property type="protein sequence ID" value="TQL50565.1"/>
    <property type="molecule type" value="Genomic_DNA"/>
</dbReference>
<name>A0A542YR44_9MICO</name>
<dbReference type="Pfam" id="PF14281">
    <property type="entry name" value="PDDEXK_4"/>
    <property type="match status" value="1"/>
</dbReference>
<gene>
    <name evidence="1" type="ORF">FB467_1677</name>
</gene>
<dbReference type="AlphaFoldDB" id="A0A542YR44"/>
<evidence type="ECO:0000313" key="2">
    <source>
        <dbReference type="Proteomes" id="UP000319516"/>
    </source>
</evidence>
<comment type="caution">
    <text evidence="1">The sequence shown here is derived from an EMBL/GenBank/DDBJ whole genome shotgun (WGS) entry which is preliminary data.</text>
</comment>
<evidence type="ECO:0000313" key="1">
    <source>
        <dbReference type="EMBL" id="TQL50565.1"/>
    </source>
</evidence>
<accession>A0A542YR44</accession>
<dbReference type="Proteomes" id="UP000319516">
    <property type="component" value="Unassembled WGS sequence"/>
</dbReference>
<reference evidence="1 2" key="1">
    <citation type="submission" date="2019-06" db="EMBL/GenBank/DDBJ databases">
        <title>Sequencing the genomes of 1000 actinobacteria strains.</title>
        <authorList>
            <person name="Klenk H.-P."/>
        </authorList>
    </citation>
    <scope>NUCLEOTIDE SEQUENCE [LARGE SCALE GENOMIC DNA]</scope>
    <source>
        <strain evidence="1 2">DSM 12335</strain>
    </source>
</reference>
<dbReference type="InterPro" id="IPR029470">
    <property type="entry name" value="PDDEXK_4"/>
</dbReference>
<proteinExistence type="predicted"/>
<keyword evidence="2" id="KW-1185">Reference proteome</keyword>
<organism evidence="1 2">
    <name type="scientific">Ornithinicoccus hortensis</name>
    <dbReference type="NCBI Taxonomy" id="82346"/>
    <lineage>
        <taxon>Bacteria</taxon>
        <taxon>Bacillati</taxon>
        <taxon>Actinomycetota</taxon>
        <taxon>Actinomycetes</taxon>
        <taxon>Micrococcales</taxon>
        <taxon>Intrasporangiaceae</taxon>
        <taxon>Ornithinicoccus</taxon>
    </lineage>
</organism>
<dbReference type="OrthoDB" id="3837801at2"/>
<sequence>MVTALVPTLSRSLAEQFNVFRVMHHGTHEKQLSNVFAWLLTPGATHELGDAFQRLFLEHVNQFLDETAQLPTTGYRVIQEVNTSVAEEGADIADIVLTNDRASVVVENYEVSDGHGHGYHRYLAHGALGGRQSVVVLLCVRRESQLQRGGWENAAVLTYAQLLENLHAHIAGDQAWQRAHPRQNFFISEFVQHFTEGPTAVSTGDQIAFIKAMCETGESVRYGHRPQDAAGQEFASLVAQHAQRQFEDGRRTLATVKRTLRSYAEHTLTGQVNEAVAAGHITTVSTNFRGLWEWAVALERPVPHPRIHFEFGPTAVAENAVVAEPIADPDYSKIFVSRQGPDLGAIDKILQTDVGLDDVLAGLSPDDVRLRDDLLAITRLP</sequence>
<protein>
    <submittedName>
        <fullName evidence="1">PD-(D/E)XK nuclease superfamily protein</fullName>
    </submittedName>
</protein>